<name>A0AAD3CSS6_9STRA</name>
<dbReference type="PANTHER" id="PTHR31658">
    <property type="entry name" value="CONSERVED OLIGOMERIC GOLGI COMPLEX SUBUNIT 1"/>
    <property type="match status" value="1"/>
</dbReference>
<dbReference type="InterPro" id="IPR033370">
    <property type="entry name" value="COG1"/>
</dbReference>
<dbReference type="PROSITE" id="PS50222">
    <property type="entry name" value="EF_HAND_2"/>
    <property type="match status" value="1"/>
</dbReference>
<evidence type="ECO:0000256" key="1">
    <source>
        <dbReference type="ARBA" id="ARBA00004395"/>
    </source>
</evidence>
<evidence type="ECO:0000256" key="7">
    <source>
        <dbReference type="ARBA" id="ARBA00023136"/>
    </source>
</evidence>
<sequence length="1072" mass="118443">MQQVQATSYTNSLAKSLTIDEMRELYKRALSDAEAKKTELKLVLASRYKELVGSSDEVLEMQRDAKLLDELVNKIPGLVEELLNAANKKPAENREEDSVEMPSSAINEVDLDRIILSQAPREVHSCLDESDVYGASKAILQIFGIMTKYTRKYPLANALSKVTDNNDFSPSSNKELLMQIKMVYMHLQSIPIRIVHISKKKLLQLSRSGSDIARALTAIHLLNVQQFNDTTKANRLLDLYFDSKAKHIHRLMDKLTPKSPIDKSQARSKKDSTFYSEEATNEAEKTISEILMILQYDIILYPYQIFALRTNEMEDNEINTTSLLPTFDHEQLKSKISNFLAANLPLIRSKVKTILVGIAGTTASRLGHMRQSLYDRTDGADCLQKLSGGVCKWEDAIKMIDVKVVTRALEGLTTTSSSQATAASLNSQQKGFSLWGTLFSNTFSSLVHSILSTSFHSVHRQVVSSLRASLANAPPFNEILPHEAYRNTLKIATELDQALKKVSDDAHELLVHAEEREESERRLKQSLYVQTCEIMGRLLNELRRMLKKSSSGPASHTDSEEDATRDLILGRLCFLLKFRLTSLPILLDPNSSPAIIASKSRGKVGMISIVELQSAFEIADVDDDGLITFEEAMETMEGAFSGTHFHGAEMVRETMLLSSGVDIIDKKSSSTARTLSLSELALLSARGLKHASSGNESALGTIQGILDGIVESCFEKWAKVALSQSAKVFSESLDQFISVASSVGDVEWKRLYLPDSSSEDDLLQQEIGDALGEIGDSNSDAGSNNLIGNVSSFVVSYFISVASTLNQSISPSDAMQPYPSEDYANAMGLDLSRTIDASTMLEILRSSLVRESLLVISKKIQSLSSNDDTVEGELVILKCPPSAQVQLLMDISFIEKSYCKRNSFDFGGDSMINGEDEKEIDESIDQITYNQFAEESLSEVIALIRKSDSSLYTSYIKMIEARHDHVYASCNMFFSSLFGDDQTQPSGLGSVLPDSAPSEAVPLLLNPMSSSRRFMLLPIQAEQSVKELELLKNLGKERSDKSESEKKSASSAAASAVSNSFGFFSSMLNKKK</sequence>
<evidence type="ECO:0000259" key="9">
    <source>
        <dbReference type="PROSITE" id="PS50222"/>
    </source>
</evidence>
<keyword evidence="11" id="KW-1185">Reference proteome</keyword>
<accession>A0AAD3CSS6</accession>
<feature type="domain" description="EF-hand" evidence="9">
    <location>
        <begin position="607"/>
        <end position="642"/>
    </location>
</feature>
<evidence type="ECO:0000256" key="6">
    <source>
        <dbReference type="ARBA" id="ARBA00023034"/>
    </source>
</evidence>
<proteinExistence type="inferred from homology"/>
<dbReference type="GO" id="GO:0015031">
    <property type="term" value="P:protein transport"/>
    <property type="evidence" value="ECO:0007669"/>
    <property type="project" value="UniProtKB-KW"/>
</dbReference>
<dbReference type="InterPro" id="IPR002048">
    <property type="entry name" value="EF_hand_dom"/>
</dbReference>
<dbReference type="Proteomes" id="UP001054902">
    <property type="component" value="Unassembled WGS sequence"/>
</dbReference>
<feature type="region of interest" description="Disordered" evidence="8">
    <location>
        <begin position="1034"/>
        <end position="1055"/>
    </location>
</feature>
<gene>
    <name evidence="10" type="ORF">CTEN210_08013</name>
</gene>
<evidence type="ECO:0000256" key="5">
    <source>
        <dbReference type="ARBA" id="ARBA00022927"/>
    </source>
</evidence>
<dbReference type="PANTHER" id="PTHR31658:SF0">
    <property type="entry name" value="CONSERVED OLIGOMERIC GOLGI COMPLEX SUBUNIT 1"/>
    <property type="match status" value="1"/>
</dbReference>
<evidence type="ECO:0000256" key="3">
    <source>
        <dbReference type="ARBA" id="ARBA00020978"/>
    </source>
</evidence>
<reference evidence="10 11" key="1">
    <citation type="journal article" date="2021" name="Sci. Rep.">
        <title>The genome of the diatom Chaetoceros tenuissimus carries an ancient integrated fragment of an extant virus.</title>
        <authorList>
            <person name="Hongo Y."/>
            <person name="Kimura K."/>
            <person name="Takaki Y."/>
            <person name="Yoshida Y."/>
            <person name="Baba S."/>
            <person name="Kobayashi G."/>
            <person name="Nagasaki K."/>
            <person name="Hano T."/>
            <person name="Tomaru Y."/>
        </authorList>
    </citation>
    <scope>NUCLEOTIDE SEQUENCE [LARGE SCALE GENOMIC DNA]</scope>
    <source>
        <strain evidence="10 11">NIES-3715</strain>
    </source>
</reference>
<evidence type="ECO:0000256" key="4">
    <source>
        <dbReference type="ARBA" id="ARBA00022448"/>
    </source>
</evidence>
<protein>
    <recommendedName>
        <fullName evidence="3">Conserved oligomeric Golgi complex subunit 1</fullName>
    </recommendedName>
</protein>
<dbReference type="GO" id="GO:0005509">
    <property type="term" value="F:calcium ion binding"/>
    <property type="evidence" value="ECO:0007669"/>
    <property type="project" value="InterPro"/>
</dbReference>
<evidence type="ECO:0000313" key="10">
    <source>
        <dbReference type="EMBL" id="GFH51537.1"/>
    </source>
</evidence>
<comment type="subcellular location">
    <subcellularLocation>
        <location evidence="1">Golgi apparatus membrane</location>
        <topology evidence="1">Peripheral membrane protein</topology>
    </subcellularLocation>
</comment>
<organism evidence="10 11">
    <name type="scientific">Chaetoceros tenuissimus</name>
    <dbReference type="NCBI Taxonomy" id="426638"/>
    <lineage>
        <taxon>Eukaryota</taxon>
        <taxon>Sar</taxon>
        <taxon>Stramenopiles</taxon>
        <taxon>Ochrophyta</taxon>
        <taxon>Bacillariophyta</taxon>
        <taxon>Coscinodiscophyceae</taxon>
        <taxon>Chaetocerotophycidae</taxon>
        <taxon>Chaetocerotales</taxon>
        <taxon>Chaetocerotaceae</taxon>
        <taxon>Chaetoceros</taxon>
    </lineage>
</organism>
<dbReference type="GO" id="GO:0017119">
    <property type="term" value="C:Golgi transport complex"/>
    <property type="evidence" value="ECO:0007669"/>
    <property type="project" value="InterPro"/>
</dbReference>
<feature type="compositionally biased region" description="Basic and acidic residues" evidence="8">
    <location>
        <begin position="1034"/>
        <end position="1048"/>
    </location>
</feature>
<feature type="region of interest" description="Disordered" evidence="8">
    <location>
        <begin position="258"/>
        <end position="278"/>
    </location>
</feature>
<comment type="similarity">
    <text evidence="2">Belongs to the COG1 family.</text>
</comment>
<comment type="caution">
    <text evidence="10">The sequence shown here is derived from an EMBL/GenBank/DDBJ whole genome shotgun (WGS) entry which is preliminary data.</text>
</comment>
<keyword evidence="4" id="KW-0813">Transport</keyword>
<dbReference type="GO" id="GO:0006891">
    <property type="term" value="P:intra-Golgi vesicle-mediated transport"/>
    <property type="evidence" value="ECO:0007669"/>
    <property type="project" value="InterPro"/>
</dbReference>
<dbReference type="EMBL" id="BLLK01000045">
    <property type="protein sequence ID" value="GFH51537.1"/>
    <property type="molecule type" value="Genomic_DNA"/>
</dbReference>
<keyword evidence="7" id="KW-0472">Membrane</keyword>
<keyword evidence="5" id="KW-0653">Protein transport</keyword>
<dbReference type="AlphaFoldDB" id="A0AAD3CSS6"/>
<evidence type="ECO:0000256" key="8">
    <source>
        <dbReference type="SAM" id="MobiDB-lite"/>
    </source>
</evidence>
<keyword evidence="6" id="KW-0333">Golgi apparatus</keyword>
<dbReference type="GO" id="GO:0000139">
    <property type="term" value="C:Golgi membrane"/>
    <property type="evidence" value="ECO:0007669"/>
    <property type="project" value="UniProtKB-SubCell"/>
</dbReference>
<dbReference type="Pfam" id="PF08700">
    <property type="entry name" value="VPS51_Exo84_N"/>
    <property type="match status" value="1"/>
</dbReference>
<evidence type="ECO:0000256" key="2">
    <source>
        <dbReference type="ARBA" id="ARBA00006653"/>
    </source>
</evidence>
<evidence type="ECO:0000313" key="11">
    <source>
        <dbReference type="Proteomes" id="UP001054902"/>
    </source>
</evidence>
<feature type="compositionally biased region" description="Basic and acidic residues" evidence="8">
    <location>
        <begin position="258"/>
        <end position="272"/>
    </location>
</feature>